<dbReference type="PANTHER" id="PTHR11098:SF1">
    <property type="entry name" value="NICOTINATE PHOSPHORIBOSYLTRANSFERASE"/>
    <property type="match status" value="1"/>
</dbReference>
<evidence type="ECO:0000313" key="13">
    <source>
        <dbReference type="EMBL" id="KTD23489.1"/>
    </source>
</evidence>
<evidence type="ECO:0000259" key="11">
    <source>
        <dbReference type="Pfam" id="PF17767"/>
    </source>
</evidence>
<dbReference type="EMBL" id="LNYI01000014">
    <property type="protein sequence ID" value="KTD23489.1"/>
    <property type="molecule type" value="Genomic_DNA"/>
</dbReference>
<feature type="domain" description="Nicotinate/nicotinamide phosphoribosyltransferase" evidence="10">
    <location>
        <begin position="151"/>
        <end position="347"/>
    </location>
</feature>
<sequence length="469" mass="52952">MFNYTGLYTDKYQLTMAQVYFLKGQKDHIAIFDYFFRKLPFAGGYAVFAGLHDLLDILENIHFDKTDIRFLQQQGFDSQFLNYLKDFRFKGNVYSCQEGEVVFPYCPVITIEANIIEAQIIETLLLNIVNFQTLIATKASRIRQAAGQRVLIDFGLRRAQAVGGYYASRAAVIGGFDATSNLSSGRDYHIPTSGTMAHSFVQSYNDELAAFRDFAELWPDSCVLLVDTYHTLDSGLPNAITVAKEMEQRGHRLQGIRLDSGDLAYLAKVARQRLDEAGMQYIKIIASNQLDEHVIKSLLDQKAPIDMFGVGTNLVIGHPDGALDGVYKLALANEKPCIKLSESLSKINLPDRKQVYRILADDGTFWGADVIALKSEKEINLMHHSFESSKSLSLSGCKKEAMLQKVMEKGKGLSVNSNVSELRQYSQERLSHLPNEYKRFNNPHIYKVGLSTALKDKRDQLIQYYTKKL</sequence>
<dbReference type="InterPro" id="IPR041525">
    <property type="entry name" value="N/Namide_PRibTrfase"/>
</dbReference>
<accession>A0A0W0VTU8</accession>
<feature type="domain" description="Nicotinate phosphoribosyltransferase N-terminal" evidence="11">
    <location>
        <begin position="7"/>
        <end position="130"/>
    </location>
</feature>
<dbReference type="Proteomes" id="UP000054869">
    <property type="component" value="Unassembled WGS sequence"/>
</dbReference>
<dbReference type="EC" id="6.3.4.21" evidence="3 9"/>
<dbReference type="InterPro" id="IPR007229">
    <property type="entry name" value="Nic_PRibTrfase-Fam"/>
</dbReference>
<evidence type="ECO:0000256" key="1">
    <source>
        <dbReference type="ARBA" id="ARBA00004952"/>
    </source>
</evidence>
<comment type="caution">
    <text evidence="13">The sequence shown here is derived from an EMBL/GenBank/DDBJ whole genome shotgun (WGS) entry which is preliminary data.</text>
</comment>
<feature type="domain" description="Nicotinate phosphoribosyltransferase C-terminal" evidence="12">
    <location>
        <begin position="352"/>
        <end position="456"/>
    </location>
</feature>
<dbReference type="InterPro" id="IPR006405">
    <property type="entry name" value="Nic_PRibTrfase_pncB"/>
</dbReference>
<comment type="similarity">
    <text evidence="2 9">Belongs to the NAPRTase family.</text>
</comment>
<evidence type="ECO:0000256" key="6">
    <source>
        <dbReference type="ARBA" id="ARBA00022642"/>
    </source>
</evidence>
<dbReference type="PIRSF" id="PIRSF000484">
    <property type="entry name" value="NAPRT"/>
    <property type="match status" value="1"/>
</dbReference>
<dbReference type="InterPro" id="IPR041619">
    <property type="entry name" value="NAPRTase_C"/>
</dbReference>
<dbReference type="Pfam" id="PF04095">
    <property type="entry name" value="NAPRTase"/>
    <property type="match status" value="1"/>
</dbReference>
<comment type="pathway">
    <text evidence="1 9">Cofactor biosynthesis; NAD(+) biosynthesis; nicotinate D-ribonucleotide from nicotinate: step 1/1.</text>
</comment>
<comment type="catalytic activity">
    <reaction evidence="8 9">
        <text>5-phospho-alpha-D-ribose 1-diphosphate + nicotinate + ATP + H2O = nicotinate beta-D-ribonucleotide + ADP + phosphate + diphosphate</text>
        <dbReference type="Rhea" id="RHEA:36163"/>
        <dbReference type="ChEBI" id="CHEBI:15377"/>
        <dbReference type="ChEBI" id="CHEBI:30616"/>
        <dbReference type="ChEBI" id="CHEBI:32544"/>
        <dbReference type="ChEBI" id="CHEBI:33019"/>
        <dbReference type="ChEBI" id="CHEBI:43474"/>
        <dbReference type="ChEBI" id="CHEBI:57502"/>
        <dbReference type="ChEBI" id="CHEBI:58017"/>
        <dbReference type="ChEBI" id="CHEBI:456216"/>
        <dbReference type="EC" id="6.3.4.21"/>
    </reaction>
</comment>
<comment type="PTM">
    <text evidence="9">Transiently phosphorylated on a His residue during the reaction cycle. Phosphorylation strongly increases the affinity for substrates and increases the rate of nicotinate D-ribonucleotide production. Dephosphorylation regenerates the low-affinity form of the enzyme, leading to product release.</text>
</comment>
<dbReference type="Gene3D" id="3.20.20.70">
    <property type="entry name" value="Aldolase class I"/>
    <property type="match status" value="1"/>
</dbReference>
<dbReference type="GO" id="GO:0047280">
    <property type="term" value="F:nicotinamide phosphoribosyltransferase activity"/>
    <property type="evidence" value="ECO:0007669"/>
    <property type="project" value="UniProtKB-ARBA"/>
</dbReference>
<evidence type="ECO:0000256" key="4">
    <source>
        <dbReference type="ARBA" id="ARBA00022553"/>
    </source>
</evidence>
<organism evidence="13 14">
    <name type="scientific">Legionella lansingensis</name>
    <dbReference type="NCBI Taxonomy" id="45067"/>
    <lineage>
        <taxon>Bacteria</taxon>
        <taxon>Pseudomonadati</taxon>
        <taxon>Pseudomonadota</taxon>
        <taxon>Gammaproteobacteria</taxon>
        <taxon>Legionellales</taxon>
        <taxon>Legionellaceae</taxon>
        <taxon>Legionella</taxon>
    </lineage>
</organism>
<dbReference type="PANTHER" id="PTHR11098">
    <property type="entry name" value="NICOTINATE PHOSPHORIBOSYLTRANSFERASE"/>
    <property type="match status" value="1"/>
</dbReference>
<dbReference type="NCBIfam" id="NF006695">
    <property type="entry name" value="PRK09243.1-2"/>
    <property type="match status" value="1"/>
</dbReference>
<dbReference type="AlphaFoldDB" id="A0A0W0VTU8"/>
<dbReference type="InterPro" id="IPR040727">
    <property type="entry name" value="NAPRTase_N"/>
</dbReference>
<evidence type="ECO:0000256" key="8">
    <source>
        <dbReference type="ARBA" id="ARBA00048668"/>
    </source>
</evidence>
<evidence type="ECO:0000256" key="2">
    <source>
        <dbReference type="ARBA" id="ARBA00010897"/>
    </source>
</evidence>
<evidence type="ECO:0000313" key="14">
    <source>
        <dbReference type="Proteomes" id="UP000054869"/>
    </source>
</evidence>
<gene>
    <name evidence="13" type="ORF">Llan_0860</name>
</gene>
<dbReference type="Gene3D" id="3.20.140.10">
    <property type="entry name" value="nicotinate phosphoribosyltransferase"/>
    <property type="match status" value="1"/>
</dbReference>
<keyword evidence="6 9" id="KW-0662">Pyridine nucleotide biosynthesis</keyword>
<comment type="function">
    <text evidence="9">Catalyzes the first step in the biosynthesis of NAD from nicotinic acid, the ATP-dependent synthesis of beta-nicotinate D-ribonucleotide from nicotinate and 5-phospho-D-ribose 1-phosphate.</text>
</comment>
<evidence type="ECO:0000256" key="3">
    <source>
        <dbReference type="ARBA" id="ARBA00013236"/>
    </source>
</evidence>
<keyword evidence="4" id="KW-0597">Phosphoprotein</keyword>
<dbReference type="SUPFAM" id="SSF54675">
    <property type="entry name" value="Nicotinate/Quinolinate PRTase N-terminal domain-like"/>
    <property type="match status" value="1"/>
</dbReference>
<evidence type="ECO:0000259" key="10">
    <source>
        <dbReference type="Pfam" id="PF04095"/>
    </source>
</evidence>
<dbReference type="GO" id="GO:0034355">
    <property type="term" value="P:NAD+ biosynthetic process via the salvage pathway"/>
    <property type="evidence" value="ECO:0007669"/>
    <property type="project" value="TreeGrafter"/>
</dbReference>
<dbReference type="SUPFAM" id="SSF51690">
    <property type="entry name" value="Nicotinate/Quinolinate PRTase C-terminal domain-like"/>
    <property type="match status" value="1"/>
</dbReference>
<dbReference type="InterPro" id="IPR013785">
    <property type="entry name" value="Aldolase_TIM"/>
</dbReference>
<dbReference type="GO" id="GO:0005829">
    <property type="term" value="C:cytosol"/>
    <property type="evidence" value="ECO:0007669"/>
    <property type="project" value="TreeGrafter"/>
</dbReference>
<evidence type="ECO:0000256" key="5">
    <source>
        <dbReference type="ARBA" id="ARBA00022598"/>
    </source>
</evidence>
<dbReference type="CDD" id="cd01570">
    <property type="entry name" value="NAPRTase_A"/>
    <property type="match status" value="1"/>
</dbReference>
<dbReference type="GO" id="GO:0004516">
    <property type="term" value="F:nicotinate phosphoribosyltransferase activity"/>
    <property type="evidence" value="ECO:0007669"/>
    <property type="project" value="UniProtKB-UniRule"/>
</dbReference>
<dbReference type="PATRIC" id="fig|45067.4.peg.891"/>
<evidence type="ECO:0000259" key="12">
    <source>
        <dbReference type="Pfam" id="PF17956"/>
    </source>
</evidence>
<keyword evidence="14" id="KW-1185">Reference proteome</keyword>
<dbReference type="NCBIfam" id="NF009131">
    <property type="entry name" value="PRK12484.1"/>
    <property type="match status" value="1"/>
</dbReference>
<dbReference type="Pfam" id="PF17956">
    <property type="entry name" value="NAPRTase_C"/>
    <property type="match status" value="1"/>
</dbReference>
<keyword evidence="13" id="KW-0328">Glycosyltransferase</keyword>
<keyword evidence="7 9" id="KW-0808">Transferase</keyword>
<dbReference type="RefSeq" id="WP_028373402.1">
    <property type="nucleotide sequence ID" value="NZ_CAAAJD010000014.1"/>
</dbReference>
<keyword evidence="5 9" id="KW-0436">Ligase</keyword>
<dbReference type="InterPro" id="IPR036068">
    <property type="entry name" value="Nicotinate_pribotase-like_C"/>
</dbReference>
<dbReference type="NCBIfam" id="TIGR01513">
    <property type="entry name" value="NAPRTase_put"/>
    <property type="match status" value="1"/>
</dbReference>
<dbReference type="STRING" id="45067.Llan_0860"/>
<evidence type="ECO:0000256" key="9">
    <source>
        <dbReference type="RuleBase" id="RU365100"/>
    </source>
</evidence>
<dbReference type="FunFam" id="3.20.20.70:FF:000076">
    <property type="entry name" value="Nicotinate phosphoribosyltransferase"/>
    <property type="match status" value="1"/>
</dbReference>
<proteinExistence type="inferred from homology"/>
<name>A0A0W0VTU8_9GAMM</name>
<reference evidence="13 14" key="1">
    <citation type="submission" date="2015-11" db="EMBL/GenBank/DDBJ databases">
        <title>Genomic analysis of 38 Legionella species identifies large and diverse effector repertoires.</title>
        <authorList>
            <person name="Burstein D."/>
            <person name="Amaro F."/>
            <person name="Zusman T."/>
            <person name="Lifshitz Z."/>
            <person name="Cohen O."/>
            <person name="Gilbert J.A."/>
            <person name="Pupko T."/>
            <person name="Shuman H.A."/>
            <person name="Segal G."/>
        </authorList>
    </citation>
    <scope>NUCLEOTIDE SEQUENCE [LARGE SCALE GENOMIC DNA]</scope>
    <source>
        <strain evidence="13 14">ATCC 49751</strain>
    </source>
</reference>
<dbReference type="OrthoDB" id="9771406at2"/>
<dbReference type="eggNOG" id="COG1488">
    <property type="taxonomic scope" value="Bacteria"/>
</dbReference>
<evidence type="ECO:0000256" key="7">
    <source>
        <dbReference type="ARBA" id="ARBA00022679"/>
    </source>
</evidence>
<dbReference type="UniPathway" id="UPA00253">
    <property type="reaction ID" value="UER00457"/>
</dbReference>
<dbReference type="Pfam" id="PF17767">
    <property type="entry name" value="NAPRTase_N"/>
    <property type="match status" value="1"/>
</dbReference>
<protein>
    <recommendedName>
        <fullName evidence="3 9">Nicotinate phosphoribosyltransferase</fullName>
        <ecNumber evidence="3 9">6.3.4.21</ecNumber>
    </recommendedName>
</protein>